<name>A0A914HKX6_GLORO</name>
<evidence type="ECO:0000313" key="3">
    <source>
        <dbReference type="WBParaSite" id="Gr19_v10_g17819.t1"/>
    </source>
</evidence>
<proteinExistence type="predicted"/>
<protein>
    <submittedName>
        <fullName evidence="3">Uncharacterized protein</fullName>
    </submittedName>
</protein>
<evidence type="ECO:0000256" key="1">
    <source>
        <dbReference type="SAM" id="MobiDB-lite"/>
    </source>
</evidence>
<organism evidence="2 3">
    <name type="scientific">Globodera rostochiensis</name>
    <name type="common">Golden nematode worm</name>
    <name type="synonym">Heterodera rostochiensis</name>
    <dbReference type="NCBI Taxonomy" id="31243"/>
    <lineage>
        <taxon>Eukaryota</taxon>
        <taxon>Metazoa</taxon>
        <taxon>Ecdysozoa</taxon>
        <taxon>Nematoda</taxon>
        <taxon>Chromadorea</taxon>
        <taxon>Rhabditida</taxon>
        <taxon>Tylenchina</taxon>
        <taxon>Tylenchomorpha</taxon>
        <taxon>Tylenchoidea</taxon>
        <taxon>Heteroderidae</taxon>
        <taxon>Heteroderinae</taxon>
        <taxon>Globodera</taxon>
    </lineage>
</organism>
<feature type="region of interest" description="Disordered" evidence="1">
    <location>
        <begin position="154"/>
        <end position="180"/>
    </location>
</feature>
<dbReference type="Proteomes" id="UP000887572">
    <property type="component" value="Unplaced"/>
</dbReference>
<dbReference type="AlphaFoldDB" id="A0A914HKX6"/>
<sequence>MPSPADELMPSSTGGPSSGVVASGTASLTFAAHSVDQHHPSDGGGYTRRLTSPLRAFGRRLRQQSTKVDESGDADAADGHMRTPKRASSIYTTAAVNDELEQQKQQQPMRPKLATRIQWSHDLKVVAPRDEASLLDANGVERVRQKLARIQWSEDLTEVPPASGDKTEPEAEQAADEPQHLRVEVAVHDEEDEEEEEHLPLPFHPSEEALLQAPEASKNGSTQMSKSRSLQEMIRHYWGMGRHHASAAAEQSSTTNDGIGTLAWKESQRRRSRRAALSSTCAIGMPRARSTDERLFAALATHTQQLGLPPLLSLRSSQSNMFQASALICGTPNCARDMHAKAAKSARDIQKQQKVRATCKSSKKCARHAKAAKSRATCKSSKKCARHAKAAKSARDMLRQQKVRATCKRLIRAWGRHKMRQMSAA</sequence>
<evidence type="ECO:0000313" key="2">
    <source>
        <dbReference type="Proteomes" id="UP000887572"/>
    </source>
</evidence>
<reference evidence="3" key="1">
    <citation type="submission" date="2022-11" db="UniProtKB">
        <authorList>
            <consortium name="WormBaseParasite"/>
        </authorList>
    </citation>
    <scope>IDENTIFICATION</scope>
</reference>
<keyword evidence="2" id="KW-1185">Reference proteome</keyword>
<feature type="region of interest" description="Disordered" evidence="1">
    <location>
        <begin position="1"/>
        <end position="88"/>
    </location>
</feature>
<dbReference type="WBParaSite" id="Gr19_v10_g17819.t1">
    <property type="protein sequence ID" value="Gr19_v10_g17819.t1"/>
    <property type="gene ID" value="Gr19_v10_g17819"/>
</dbReference>
<feature type="compositionally biased region" description="Low complexity" evidence="1">
    <location>
        <begin position="10"/>
        <end position="27"/>
    </location>
</feature>
<accession>A0A914HKX6</accession>